<dbReference type="EMBL" id="JAERQJ010000008">
    <property type="protein sequence ID" value="MBL0685309.1"/>
    <property type="molecule type" value="Genomic_DNA"/>
</dbReference>
<evidence type="ECO:0000313" key="4">
    <source>
        <dbReference type="Proteomes" id="UP000651057"/>
    </source>
</evidence>
<dbReference type="InterPro" id="IPR007562">
    <property type="entry name" value="Transglutaminase-like_domain"/>
</dbReference>
<proteinExistence type="predicted"/>
<keyword evidence="1" id="KW-1133">Transmembrane helix</keyword>
<accession>A0A937A6S2</accession>
<keyword evidence="1" id="KW-0812">Transmembrane</keyword>
<organism evidence="3 4">
    <name type="scientific">Aquimarina mytili</name>
    <dbReference type="NCBI Taxonomy" id="874423"/>
    <lineage>
        <taxon>Bacteria</taxon>
        <taxon>Pseudomonadati</taxon>
        <taxon>Bacteroidota</taxon>
        <taxon>Flavobacteriia</taxon>
        <taxon>Flavobacteriales</taxon>
        <taxon>Flavobacteriaceae</taxon>
        <taxon>Aquimarina</taxon>
    </lineage>
</organism>
<evidence type="ECO:0000256" key="1">
    <source>
        <dbReference type="SAM" id="Phobius"/>
    </source>
</evidence>
<feature type="domain" description="Transglutaminase-like" evidence="2">
    <location>
        <begin position="54"/>
        <end position="158"/>
    </location>
</feature>
<gene>
    <name evidence="3" type="ORF">JJQ60_17380</name>
</gene>
<protein>
    <recommendedName>
        <fullName evidence="2">Transglutaminase-like domain-containing protein</fullName>
    </recommendedName>
</protein>
<comment type="caution">
    <text evidence="3">The sequence shown here is derived from an EMBL/GenBank/DDBJ whole genome shotgun (WGS) entry which is preliminary data.</text>
</comment>
<feature type="transmembrane region" description="Helical" evidence="1">
    <location>
        <begin position="265"/>
        <end position="287"/>
    </location>
</feature>
<evidence type="ECO:0000259" key="2">
    <source>
        <dbReference type="Pfam" id="PF04473"/>
    </source>
</evidence>
<reference evidence="3" key="1">
    <citation type="submission" date="2021-01" db="EMBL/GenBank/DDBJ databases">
        <authorList>
            <person name="Zhong Y.L."/>
        </authorList>
    </citation>
    <scope>NUCLEOTIDE SEQUENCE</scope>
    <source>
        <strain evidence="3">KCTC 23302</strain>
    </source>
</reference>
<dbReference type="RefSeq" id="WP_201923299.1">
    <property type="nucleotide sequence ID" value="NZ_BAABAX010000002.1"/>
</dbReference>
<evidence type="ECO:0000313" key="3">
    <source>
        <dbReference type="EMBL" id="MBL0685309.1"/>
    </source>
</evidence>
<dbReference type="AlphaFoldDB" id="A0A937A6S2"/>
<name>A0A937A6S2_9FLAO</name>
<keyword evidence="4" id="KW-1185">Reference proteome</keyword>
<dbReference type="Proteomes" id="UP000651057">
    <property type="component" value="Unassembled WGS sequence"/>
</dbReference>
<dbReference type="Pfam" id="PF04473">
    <property type="entry name" value="DUF553"/>
    <property type="match status" value="1"/>
</dbReference>
<keyword evidence="1" id="KW-0472">Membrane</keyword>
<sequence length="298" mass="33469">MQAQAKRHIRSGAQFSHLIPQRISKDTVVIGSGKAQLQDTLNLMKKIIQETKEDTATLAIHLKGHTVNETCKNIWQFVYGHIQYTMDKTGIEQVRRPSRTWADRNSGVDCDCYTVFISSILFNLGIPFKMRITKYGGKKHFQHVYPIVPIPGGHITIDCVTDKFNHEVPYSEKKDIGINDTIDTQDITGLSGVDTADISLDGIIQERIPLRKMIPNRTTRIKCTPSSISTQGKRKVVTSGTLVSPFRFKEHQNAKTSTSKKDFNLLNYLLISVISVSAGIGVIKLLTKKAQRAKYVKK</sequence>